<evidence type="ECO:0000313" key="3">
    <source>
        <dbReference type="Proteomes" id="UP000467700"/>
    </source>
</evidence>
<proteinExistence type="predicted"/>
<evidence type="ECO:0000313" key="2">
    <source>
        <dbReference type="EMBL" id="CAA7266341.1"/>
    </source>
</evidence>
<protein>
    <recommendedName>
        <fullName evidence="1">DUF2421 domain-containing protein</fullName>
    </recommendedName>
</protein>
<dbReference type="OrthoDB" id="2274698at2759"/>
<comment type="caution">
    <text evidence="2">The sequence shown here is derived from an EMBL/GenBank/DDBJ whole genome shotgun (WGS) entry which is preliminary data.</text>
</comment>
<dbReference type="Pfam" id="PF10334">
    <property type="entry name" value="BRE4"/>
    <property type="match status" value="1"/>
</dbReference>
<organism evidence="2 3">
    <name type="scientific">Cyclocybe aegerita</name>
    <name type="common">Black poplar mushroom</name>
    <name type="synonym">Agrocybe aegerita</name>
    <dbReference type="NCBI Taxonomy" id="1973307"/>
    <lineage>
        <taxon>Eukaryota</taxon>
        <taxon>Fungi</taxon>
        <taxon>Dikarya</taxon>
        <taxon>Basidiomycota</taxon>
        <taxon>Agaricomycotina</taxon>
        <taxon>Agaricomycetes</taxon>
        <taxon>Agaricomycetidae</taxon>
        <taxon>Agaricales</taxon>
        <taxon>Agaricineae</taxon>
        <taxon>Bolbitiaceae</taxon>
        <taxon>Cyclocybe</taxon>
    </lineage>
</organism>
<feature type="domain" description="DUF2421" evidence="1">
    <location>
        <begin position="1"/>
        <end position="156"/>
    </location>
</feature>
<dbReference type="InterPro" id="IPR018820">
    <property type="entry name" value="BRE4-related_DUF2421"/>
</dbReference>
<dbReference type="PANTHER" id="PTHR37994">
    <property type="entry name" value="ARAE_2_N DOMAIN-CONTAINING PROTEIN-RELATED"/>
    <property type="match status" value="1"/>
</dbReference>
<keyword evidence="3" id="KW-1185">Reference proteome</keyword>
<dbReference type="AlphaFoldDB" id="A0A8S0XV49"/>
<gene>
    <name evidence="2" type="ORF">AAE3_LOCUS8647</name>
</gene>
<accession>A0A8S0XV49</accession>
<sequence length="186" mass="20562">MNPNFLSDVFSTLSTLSGALKDGHPLPAYLPTLRDRLLYHEYHAGRRSLYTRVTQSRPHQPRPLSLDLSLSENEKVKDLQSPGSESESEVEVEIREAAGPATVDGSSMGLEIDELTLDVLTDGQLPAHSTAVMAFSSLITRIDEMTEVVRTLCGEATFRGYDSLHQYYLDREERALGGGFHDAPGR</sequence>
<dbReference type="EMBL" id="CACVBS010000054">
    <property type="protein sequence ID" value="CAA7266341.1"/>
    <property type="molecule type" value="Genomic_DNA"/>
</dbReference>
<evidence type="ECO:0000259" key="1">
    <source>
        <dbReference type="Pfam" id="PF10334"/>
    </source>
</evidence>
<reference evidence="2 3" key="1">
    <citation type="submission" date="2020-01" db="EMBL/GenBank/DDBJ databases">
        <authorList>
            <person name="Gupta K D."/>
        </authorList>
    </citation>
    <scope>NUCLEOTIDE SEQUENCE [LARGE SCALE GENOMIC DNA]</scope>
</reference>
<name>A0A8S0XV49_CYCAE</name>
<dbReference type="PANTHER" id="PTHR37994:SF3">
    <property type="entry name" value="ER TRANSPORTER 6TM N-TERMINAL DOMAIN-CONTAINING PROTEIN"/>
    <property type="match status" value="1"/>
</dbReference>
<dbReference type="Proteomes" id="UP000467700">
    <property type="component" value="Unassembled WGS sequence"/>
</dbReference>